<organism evidence="2 3">
    <name type="scientific">Sungouiella intermedia</name>
    <dbReference type="NCBI Taxonomy" id="45354"/>
    <lineage>
        <taxon>Eukaryota</taxon>
        <taxon>Fungi</taxon>
        <taxon>Dikarya</taxon>
        <taxon>Ascomycota</taxon>
        <taxon>Saccharomycotina</taxon>
        <taxon>Pichiomycetes</taxon>
        <taxon>Metschnikowiaceae</taxon>
        <taxon>Sungouiella</taxon>
    </lineage>
</organism>
<protein>
    <submittedName>
        <fullName evidence="2">CIC11C00000002083</fullName>
    </submittedName>
</protein>
<keyword evidence="1" id="KW-1133">Transmembrane helix</keyword>
<gene>
    <name evidence="2" type="ORF">SAMEA4029010_CIC11G00000002083</name>
</gene>
<keyword evidence="1" id="KW-0812">Transmembrane</keyword>
<evidence type="ECO:0000256" key="1">
    <source>
        <dbReference type="SAM" id="Phobius"/>
    </source>
</evidence>
<reference evidence="2 3" key="1">
    <citation type="submission" date="2016-10" db="EMBL/GenBank/DDBJ databases">
        <authorList>
            <person name="de Groot N.N."/>
        </authorList>
    </citation>
    <scope>NUCLEOTIDE SEQUENCE [LARGE SCALE GENOMIC DNA]</scope>
    <source>
        <strain evidence="2 3">CBS 141442</strain>
    </source>
</reference>
<dbReference type="OrthoDB" id="4010961at2759"/>
<feature type="transmembrane region" description="Helical" evidence="1">
    <location>
        <begin position="12"/>
        <end position="33"/>
    </location>
</feature>
<proteinExistence type="predicted"/>
<evidence type="ECO:0000313" key="3">
    <source>
        <dbReference type="Proteomes" id="UP000182334"/>
    </source>
</evidence>
<accession>A0A1L0B6S1</accession>
<keyword evidence="1" id="KW-0472">Membrane</keyword>
<keyword evidence="3" id="KW-1185">Reference proteome</keyword>
<dbReference type="EMBL" id="LT635756">
    <property type="protein sequence ID" value="SGZ46435.1"/>
    <property type="molecule type" value="Genomic_DNA"/>
</dbReference>
<evidence type="ECO:0000313" key="2">
    <source>
        <dbReference type="EMBL" id="SGZ46435.1"/>
    </source>
</evidence>
<dbReference type="Proteomes" id="UP000182334">
    <property type="component" value="Chromosome I"/>
</dbReference>
<sequence length="425" mass="48715">MGAVRGWGTIANIAAGAYIGGLLVCCGSLYFMYKDADERQHIPFEILFSNQITAVKGISKDDVLKSPRYAVKHYRRLLIDLAKQEDGGLEYNETLADGMRNYNVPLLDAETLVYHKSADFSNFYIDIVLRYAKALLAKGKLEESVSILKRIVDDNEIFYKLGDAERMSQCCRVLSRVTPVPEDRVTYLKRSIDMLRTTFLRIHIDANYLLQEDLRVTDELFLSLDALAASYARQSKETKGKARQQALTSALNIYLANLKCVSHIREVIETQELTQALFPLFNCDLDNLDILCAETKAHISEVMWAKGYKKNAVAWGEEVIEEIYFENAHNARASPILINVLDNLVEMYSQLKDARLKQRCEDLKQNLQVFEGEPMSWYDSVIHRFSKIIYHKGPLGILEKALKERFGRPERIPDIEEYEDEDEEV</sequence>
<dbReference type="AlphaFoldDB" id="A0A1L0B6S1"/>
<name>A0A1L0B6S1_9ASCO</name>